<evidence type="ECO:0000313" key="1">
    <source>
        <dbReference type="EMBL" id="KJW04886.1"/>
    </source>
</evidence>
<protein>
    <submittedName>
        <fullName evidence="1">Uncharacterized protein</fullName>
    </submittedName>
</protein>
<organism evidence="1 2">
    <name type="scientific">Rickettsia argasii T170-B</name>
    <dbReference type="NCBI Taxonomy" id="1268837"/>
    <lineage>
        <taxon>Bacteria</taxon>
        <taxon>Pseudomonadati</taxon>
        <taxon>Pseudomonadota</taxon>
        <taxon>Alphaproteobacteria</taxon>
        <taxon>Rickettsiales</taxon>
        <taxon>Rickettsiaceae</taxon>
        <taxon>Rickettsieae</taxon>
        <taxon>Rickettsia</taxon>
        <taxon>spotted fever group</taxon>
    </lineage>
</organism>
<name>A0A0F3RFV7_9RICK</name>
<evidence type="ECO:0000313" key="2">
    <source>
        <dbReference type="Proteomes" id="UP000033736"/>
    </source>
</evidence>
<gene>
    <name evidence="1" type="ORF">RAT170B_0581</name>
</gene>
<comment type="caution">
    <text evidence="1">The sequence shown here is derived from an EMBL/GenBank/DDBJ whole genome shotgun (WGS) entry which is preliminary data.</text>
</comment>
<dbReference type="Proteomes" id="UP000033736">
    <property type="component" value="Unassembled WGS sequence"/>
</dbReference>
<reference evidence="1 2" key="1">
    <citation type="submission" date="2015-01" db="EMBL/GenBank/DDBJ databases">
        <title>Genome Sequencing of Rickettsiales /home/snadendla/prok_pipe/test/illegal_ec_num.txt.</title>
        <authorList>
            <person name="Daugherty S.C."/>
            <person name="Su Q."/>
            <person name="Abolude K."/>
            <person name="Beier-Sexton M."/>
            <person name="Carlyon J.A."/>
            <person name="Carter R."/>
            <person name="Day N.P."/>
            <person name="Dumler S.J."/>
            <person name="Dyachenko V."/>
            <person name="Godinez A."/>
            <person name="Kurtti T.J."/>
            <person name="Lichay M."/>
            <person name="Mullins K.E."/>
            <person name="Ott S."/>
            <person name="Pappas-Brown V."/>
            <person name="Paris D.H."/>
            <person name="Patel P."/>
            <person name="Richards A.L."/>
            <person name="Sadzewicz L."/>
            <person name="Sears K."/>
            <person name="Seidman D."/>
            <person name="Sengamalay N."/>
            <person name="Stenos J."/>
            <person name="Tallon L.J."/>
            <person name="Vincent G."/>
            <person name="Fraser C.M."/>
            <person name="Munderloh U."/>
            <person name="Dunning-Hotopp J.C."/>
        </authorList>
    </citation>
    <scope>NUCLEOTIDE SEQUENCE [LARGE SCALE GENOMIC DNA]</scope>
    <source>
        <strain evidence="1 2">T170-B</strain>
    </source>
</reference>
<dbReference type="EMBL" id="LAOQ01000002">
    <property type="protein sequence ID" value="KJW04886.1"/>
    <property type="molecule type" value="Genomic_DNA"/>
</dbReference>
<dbReference type="PATRIC" id="fig|1268837.3.peg.696"/>
<sequence>MAAYFEELHNFHQNLDNLNFLVPLQKYIPECQPKDYKSFNLKAITWNRFLVKYQKLFDICDDNTDIKTIEAKAKQFYKYIEYFIEYFRSWDDLPSYWYMDFKGLPGCDKEALIMSNSVKPGNDYIELEKL</sequence>
<keyword evidence="2" id="KW-1185">Reference proteome</keyword>
<dbReference type="AlphaFoldDB" id="A0A0F3RFV7"/>
<accession>A0A0F3RFV7</accession>
<dbReference type="RefSeq" id="WP_014014730.1">
    <property type="nucleotide sequence ID" value="NZ_LAOQ01000002.1"/>
</dbReference>
<proteinExistence type="predicted"/>